<dbReference type="PANTHER" id="PTHR10057:SF0">
    <property type="entry name" value="TRANSLOCATOR PROTEIN"/>
    <property type="match status" value="1"/>
</dbReference>
<protein>
    <recommendedName>
        <fullName evidence="9">Sensory protein TspO</fullName>
    </recommendedName>
</protein>
<comment type="subcellular location">
    <subcellularLocation>
        <location evidence="1">Membrane</location>
        <topology evidence="1">Multi-pass membrane protein</topology>
    </subcellularLocation>
</comment>
<dbReference type="CDD" id="cd15904">
    <property type="entry name" value="TSPO_MBR"/>
    <property type="match status" value="1"/>
</dbReference>
<gene>
    <name evidence="7" type="ORF">GWA01_18100</name>
</gene>
<keyword evidence="4 6" id="KW-1133">Transmembrane helix</keyword>
<dbReference type="FunFam" id="1.20.1260.100:FF:000001">
    <property type="entry name" value="translocator protein 2"/>
    <property type="match status" value="1"/>
</dbReference>
<evidence type="ECO:0008006" key="9">
    <source>
        <dbReference type="Google" id="ProtNLM"/>
    </source>
</evidence>
<feature type="transmembrane region" description="Helical" evidence="6">
    <location>
        <begin position="105"/>
        <end position="125"/>
    </location>
</feature>
<dbReference type="OrthoDB" id="7267156at2"/>
<dbReference type="GO" id="GO:0033013">
    <property type="term" value="P:tetrapyrrole metabolic process"/>
    <property type="evidence" value="ECO:0007669"/>
    <property type="project" value="UniProtKB-ARBA"/>
</dbReference>
<sequence length="158" mass="17394">MGRIIDALIATGSVFGAQYAGRELSPTDNRSVRRWYTKLEKPAVTPPAPVFAVVWTVLDGLLAYSGYKLLRAEKSSARTVALCFWALCVAGVAGFPFVLFRERRLDASLGLCISLIMASGGAISSAEKVNKCAAWAQVPFFVWLVFATFLQEEVWRRN</sequence>
<accession>A0A511B0Q9</accession>
<dbReference type="GO" id="GO:0016020">
    <property type="term" value="C:membrane"/>
    <property type="evidence" value="ECO:0007669"/>
    <property type="project" value="UniProtKB-SubCell"/>
</dbReference>
<comment type="caution">
    <text evidence="7">The sequence shown here is derived from an EMBL/GenBank/DDBJ whole genome shotgun (WGS) entry which is preliminary data.</text>
</comment>
<keyword evidence="5 6" id="KW-0472">Membrane</keyword>
<dbReference type="Gene3D" id="1.20.1260.100">
    <property type="entry name" value="TspO/MBR protein"/>
    <property type="match status" value="1"/>
</dbReference>
<dbReference type="EMBL" id="BJUZ01000002">
    <property type="protein sequence ID" value="GEK94040.1"/>
    <property type="molecule type" value="Genomic_DNA"/>
</dbReference>
<evidence type="ECO:0000256" key="5">
    <source>
        <dbReference type="ARBA" id="ARBA00023136"/>
    </source>
</evidence>
<keyword evidence="8" id="KW-1185">Reference proteome</keyword>
<feature type="transmembrane region" description="Helical" evidence="6">
    <location>
        <begin position="48"/>
        <end position="67"/>
    </location>
</feature>
<evidence type="ECO:0000256" key="2">
    <source>
        <dbReference type="ARBA" id="ARBA00007524"/>
    </source>
</evidence>
<dbReference type="RefSeq" id="WP_146796640.1">
    <property type="nucleotide sequence ID" value="NZ_BARC01000007.1"/>
</dbReference>
<organism evidence="7 8">
    <name type="scientific">Gluconobacter wancherniae NBRC 103581</name>
    <dbReference type="NCBI Taxonomy" id="656744"/>
    <lineage>
        <taxon>Bacteria</taxon>
        <taxon>Pseudomonadati</taxon>
        <taxon>Pseudomonadota</taxon>
        <taxon>Alphaproteobacteria</taxon>
        <taxon>Acetobacterales</taxon>
        <taxon>Acetobacteraceae</taxon>
        <taxon>Gluconobacter</taxon>
    </lineage>
</organism>
<comment type="similarity">
    <text evidence="2">Belongs to the TspO/BZRP family.</text>
</comment>
<evidence type="ECO:0000313" key="7">
    <source>
        <dbReference type="EMBL" id="GEK94040.1"/>
    </source>
</evidence>
<dbReference type="InterPro" id="IPR004307">
    <property type="entry name" value="TspO_MBR"/>
</dbReference>
<dbReference type="PIRSF" id="PIRSF005859">
    <property type="entry name" value="PBR"/>
    <property type="match status" value="1"/>
</dbReference>
<dbReference type="InterPro" id="IPR038330">
    <property type="entry name" value="TspO/MBR-related_sf"/>
</dbReference>
<name>A0A511B0Q9_9PROT</name>
<dbReference type="PANTHER" id="PTHR10057">
    <property type="entry name" value="PERIPHERAL-TYPE BENZODIAZEPINE RECEPTOR"/>
    <property type="match status" value="1"/>
</dbReference>
<keyword evidence="3 6" id="KW-0812">Transmembrane</keyword>
<dbReference type="AlphaFoldDB" id="A0A511B0Q9"/>
<feature type="transmembrane region" description="Helical" evidence="6">
    <location>
        <begin position="132"/>
        <end position="150"/>
    </location>
</feature>
<feature type="transmembrane region" description="Helical" evidence="6">
    <location>
        <begin position="79"/>
        <end position="99"/>
    </location>
</feature>
<dbReference type="Proteomes" id="UP000321230">
    <property type="component" value="Unassembled WGS sequence"/>
</dbReference>
<evidence type="ECO:0000256" key="6">
    <source>
        <dbReference type="SAM" id="Phobius"/>
    </source>
</evidence>
<proteinExistence type="inferred from homology"/>
<evidence type="ECO:0000313" key="8">
    <source>
        <dbReference type="Proteomes" id="UP000321230"/>
    </source>
</evidence>
<evidence type="ECO:0000256" key="4">
    <source>
        <dbReference type="ARBA" id="ARBA00022989"/>
    </source>
</evidence>
<dbReference type="Pfam" id="PF03073">
    <property type="entry name" value="TspO_MBR"/>
    <property type="match status" value="1"/>
</dbReference>
<evidence type="ECO:0000256" key="1">
    <source>
        <dbReference type="ARBA" id="ARBA00004141"/>
    </source>
</evidence>
<reference evidence="7 8" key="1">
    <citation type="submission" date="2019-07" db="EMBL/GenBank/DDBJ databases">
        <title>Whole genome shotgun sequence of Gluconobacter wancherniae NBRC 103581.</title>
        <authorList>
            <person name="Hosoyama A."/>
            <person name="Uohara A."/>
            <person name="Ohji S."/>
            <person name="Ichikawa N."/>
        </authorList>
    </citation>
    <scope>NUCLEOTIDE SEQUENCE [LARGE SCALE GENOMIC DNA]</scope>
    <source>
        <strain evidence="7 8">NBRC 103581</strain>
    </source>
</reference>
<evidence type="ECO:0000256" key="3">
    <source>
        <dbReference type="ARBA" id="ARBA00022692"/>
    </source>
</evidence>